<dbReference type="Proteomes" id="UP001202831">
    <property type="component" value="Unassembled WGS sequence"/>
</dbReference>
<feature type="chain" id="PRO_5047371249" evidence="1">
    <location>
        <begin position="19"/>
        <end position="127"/>
    </location>
</feature>
<comment type="caution">
    <text evidence="2">The sequence shown here is derived from an EMBL/GenBank/DDBJ whole genome shotgun (WGS) entry which is preliminary data.</text>
</comment>
<dbReference type="RefSeq" id="WP_248935400.1">
    <property type="nucleotide sequence ID" value="NZ_JAKIKT010000002.1"/>
</dbReference>
<evidence type="ECO:0000313" key="3">
    <source>
        <dbReference type="Proteomes" id="UP001202831"/>
    </source>
</evidence>
<organism evidence="2 3">
    <name type="scientific">Shewanella corallii</name>
    <dbReference type="NCBI Taxonomy" id="560080"/>
    <lineage>
        <taxon>Bacteria</taxon>
        <taxon>Pseudomonadati</taxon>
        <taxon>Pseudomonadota</taxon>
        <taxon>Gammaproteobacteria</taxon>
        <taxon>Alteromonadales</taxon>
        <taxon>Shewanellaceae</taxon>
        <taxon>Shewanella</taxon>
    </lineage>
</organism>
<evidence type="ECO:0000256" key="1">
    <source>
        <dbReference type="SAM" id="SignalP"/>
    </source>
</evidence>
<feature type="signal peptide" evidence="1">
    <location>
        <begin position="1"/>
        <end position="18"/>
    </location>
</feature>
<reference evidence="2 3" key="1">
    <citation type="submission" date="2022-01" db="EMBL/GenBank/DDBJ databases">
        <title>Whole genome-based taxonomy of the Shewanellaceae.</title>
        <authorList>
            <person name="Martin-Rodriguez A.J."/>
        </authorList>
    </citation>
    <scope>NUCLEOTIDE SEQUENCE [LARGE SCALE GENOMIC DNA]</scope>
    <source>
        <strain evidence="2 3">DSM 21332</strain>
    </source>
</reference>
<dbReference type="Pfam" id="PF12514">
    <property type="entry name" value="DUF3718"/>
    <property type="match status" value="1"/>
</dbReference>
<dbReference type="EMBL" id="JAKIKT010000002">
    <property type="protein sequence ID" value="MCL2913809.1"/>
    <property type="molecule type" value="Genomic_DNA"/>
</dbReference>
<gene>
    <name evidence="2" type="ORF">L2725_08385</name>
</gene>
<sequence length="127" mass="13500">MRILPVAVAALLVAGGMAKEAAASDMLVANICEYVKSDDRNLLRKKLKESRMKLRQVYDGIKCDGHSLVRFAMVSGANESGEFIVSRLPSSKLKKPEADGMTVGAWAESQGHGASPIAAAVKERIGG</sequence>
<name>A0ABT0N5T2_9GAMM</name>
<protein>
    <submittedName>
        <fullName evidence="2">DUF3718 domain-containing protein</fullName>
    </submittedName>
</protein>
<keyword evidence="1" id="KW-0732">Signal</keyword>
<proteinExistence type="predicted"/>
<keyword evidence="3" id="KW-1185">Reference proteome</keyword>
<dbReference type="InterPro" id="IPR022193">
    <property type="entry name" value="DUF3718"/>
</dbReference>
<accession>A0ABT0N5T2</accession>
<evidence type="ECO:0000313" key="2">
    <source>
        <dbReference type="EMBL" id="MCL2913809.1"/>
    </source>
</evidence>